<keyword evidence="6 9" id="KW-1133">Transmembrane helix</keyword>
<protein>
    <submittedName>
        <fullName evidence="10">Branched-chain amino acid transport system permease protein</fullName>
    </submittedName>
</protein>
<dbReference type="PANTHER" id="PTHR11795:SF450">
    <property type="entry name" value="ABC TRANSPORTER PERMEASE PROTEIN"/>
    <property type="match status" value="1"/>
</dbReference>
<feature type="transmembrane region" description="Helical" evidence="9">
    <location>
        <begin position="92"/>
        <end position="116"/>
    </location>
</feature>
<evidence type="ECO:0000313" key="10">
    <source>
        <dbReference type="EMBL" id="MBA8804897.1"/>
    </source>
</evidence>
<proteinExistence type="inferred from homology"/>
<gene>
    <name evidence="10" type="ORF">FB382_003188</name>
</gene>
<evidence type="ECO:0000256" key="5">
    <source>
        <dbReference type="ARBA" id="ARBA00022970"/>
    </source>
</evidence>
<feature type="transmembrane region" description="Helical" evidence="9">
    <location>
        <begin position="453"/>
        <end position="473"/>
    </location>
</feature>
<feature type="transmembrane region" description="Helical" evidence="9">
    <location>
        <begin position="504"/>
        <end position="522"/>
    </location>
</feature>
<evidence type="ECO:0000313" key="11">
    <source>
        <dbReference type="Proteomes" id="UP000580910"/>
    </source>
</evidence>
<sequence length="658" mass="68951">MSSFFSYTIFGLFSGAAYAIAASGLVLTYTTTRVFNIAHGAFGMVLSFVFWDFSVRQGIPLWLSLILVLFVVAPAIGWFLQRFVVRGLGEGPVSVSLVVTVGMLVFCIGIATYYWPPEARSVAPFMPGHGIQLGDTFVTAHQIITILVAVAVAVGLYVLLTRTRIGTAMRASVDNPELLKLFGGKPDRVAALAWAIGISLAALSGILLVSVVGLDYYALTLLVVNAYAAAMLGRLKSLPMTFVGGMALGLLTSYVAGYLPSEGWLNDLRNVVSPLFLFVVIVAMPQAQLRVGQVKGIVSAPLPSLSKALGWGVGLLVLTALLTGNMSTARLLLLGTAATYAMVMLSLVLLTGYGGHVSLAQFTFAGVGALAYAKLDEPNLAGLVLSALIAAGVGALVALPVLRLTGLYLALSTLAFAVLMDKLVFQAHFAFGYNGSLTARRLSILGTSITSTLGYVLVMTVFLVLMGFFLLFIRRGVLGRVLIAMRDSPAACGTLGLDMRWFRVGLFGLSAGMAGLAGALFAGLRGTIGAADFQFFQSLPLLLLAVVFGVTSVTGATLGGVGLMLLPVLGSDYPSIAGLLLALIGFGAVALARDPNGLANLLFKAGRFLEKRYAPQLLARLPQLPGRGSTVDAGYDADDPDPDAVVDPAREVPAHVAT</sequence>
<dbReference type="GO" id="GO:0005886">
    <property type="term" value="C:plasma membrane"/>
    <property type="evidence" value="ECO:0007669"/>
    <property type="project" value="UniProtKB-SubCell"/>
</dbReference>
<feature type="transmembrane region" description="Helical" evidence="9">
    <location>
        <begin position="136"/>
        <end position="160"/>
    </location>
</feature>
<name>A0A7W3PAW2_9ACTN</name>
<keyword evidence="3" id="KW-1003">Cell membrane</keyword>
<feature type="transmembrane region" description="Helical" evidence="9">
    <location>
        <begin position="189"/>
        <end position="210"/>
    </location>
</feature>
<dbReference type="GO" id="GO:0015658">
    <property type="term" value="F:branched-chain amino acid transmembrane transporter activity"/>
    <property type="evidence" value="ECO:0007669"/>
    <property type="project" value="InterPro"/>
</dbReference>
<evidence type="ECO:0000256" key="1">
    <source>
        <dbReference type="ARBA" id="ARBA00004651"/>
    </source>
</evidence>
<feature type="transmembrane region" description="Helical" evidence="9">
    <location>
        <begin position="331"/>
        <end position="350"/>
    </location>
</feature>
<keyword evidence="7 9" id="KW-0472">Membrane</keyword>
<keyword evidence="11" id="KW-1185">Reference proteome</keyword>
<keyword evidence="2" id="KW-0813">Transport</keyword>
<feature type="transmembrane region" description="Helical" evidence="9">
    <location>
        <begin position="34"/>
        <end position="53"/>
    </location>
</feature>
<dbReference type="EMBL" id="JACGXA010000001">
    <property type="protein sequence ID" value="MBA8804897.1"/>
    <property type="molecule type" value="Genomic_DNA"/>
</dbReference>
<evidence type="ECO:0000256" key="7">
    <source>
        <dbReference type="ARBA" id="ARBA00023136"/>
    </source>
</evidence>
<dbReference type="GO" id="GO:0006865">
    <property type="term" value="P:amino acid transport"/>
    <property type="evidence" value="ECO:0007669"/>
    <property type="project" value="UniProtKB-KW"/>
</dbReference>
<dbReference type="Pfam" id="PF02653">
    <property type="entry name" value="BPD_transp_2"/>
    <property type="match status" value="2"/>
</dbReference>
<evidence type="ECO:0000256" key="4">
    <source>
        <dbReference type="ARBA" id="ARBA00022692"/>
    </source>
</evidence>
<feature type="transmembrane region" description="Helical" evidence="9">
    <location>
        <begin position="6"/>
        <end position="27"/>
    </location>
</feature>
<feature type="transmembrane region" description="Helical" evidence="9">
    <location>
        <begin position="308"/>
        <end position="325"/>
    </location>
</feature>
<dbReference type="InterPro" id="IPR001851">
    <property type="entry name" value="ABC_transp_permease"/>
</dbReference>
<comment type="similarity">
    <text evidence="8">Belongs to the binding-protein-dependent transport system permease family. LivHM subfamily.</text>
</comment>
<feature type="transmembrane region" description="Helical" evidence="9">
    <location>
        <begin position="59"/>
        <end position="80"/>
    </location>
</feature>
<keyword evidence="5" id="KW-0029">Amino-acid transport</keyword>
<reference evidence="10 11" key="1">
    <citation type="submission" date="2020-07" db="EMBL/GenBank/DDBJ databases">
        <title>Sequencing the genomes of 1000 actinobacteria strains.</title>
        <authorList>
            <person name="Klenk H.-P."/>
        </authorList>
    </citation>
    <scope>NUCLEOTIDE SEQUENCE [LARGE SCALE GENOMIC DNA]</scope>
    <source>
        <strain evidence="10 11">DSM 21349</strain>
    </source>
</reference>
<dbReference type="RefSeq" id="WP_182540742.1">
    <property type="nucleotide sequence ID" value="NZ_JACGXA010000001.1"/>
</dbReference>
<dbReference type="CDD" id="cd06582">
    <property type="entry name" value="TM_PBP1_LivH_like"/>
    <property type="match status" value="1"/>
</dbReference>
<feature type="transmembrane region" description="Helical" evidence="9">
    <location>
        <begin position="240"/>
        <end position="259"/>
    </location>
</feature>
<dbReference type="Proteomes" id="UP000580910">
    <property type="component" value="Unassembled WGS sequence"/>
</dbReference>
<dbReference type="PANTHER" id="PTHR11795">
    <property type="entry name" value="BRANCHED-CHAIN AMINO ACID TRANSPORT SYSTEM PERMEASE PROTEIN LIVH"/>
    <property type="match status" value="1"/>
</dbReference>
<feature type="transmembrane region" description="Helical" evidence="9">
    <location>
        <begin position="409"/>
        <end position="433"/>
    </location>
</feature>
<accession>A0A7W3PAW2</accession>
<comment type="caution">
    <text evidence="10">The sequence shown here is derived from an EMBL/GenBank/DDBJ whole genome shotgun (WGS) entry which is preliminary data.</text>
</comment>
<organism evidence="10 11">
    <name type="scientific">Nocardioides ginsengisegetis</name>
    <dbReference type="NCBI Taxonomy" id="661491"/>
    <lineage>
        <taxon>Bacteria</taxon>
        <taxon>Bacillati</taxon>
        <taxon>Actinomycetota</taxon>
        <taxon>Actinomycetes</taxon>
        <taxon>Propionibacteriales</taxon>
        <taxon>Nocardioidaceae</taxon>
        <taxon>Nocardioides</taxon>
    </lineage>
</organism>
<evidence type="ECO:0000256" key="8">
    <source>
        <dbReference type="ARBA" id="ARBA00037998"/>
    </source>
</evidence>
<dbReference type="InterPro" id="IPR052157">
    <property type="entry name" value="BCAA_transport_permease"/>
</dbReference>
<evidence type="ECO:0000256" key="6">
    <source>
        <dbReference type="ARBA" id="ARBA00022989"/>
    </source>
</evidence>
<feature type="transmembrane region" description="Helical" evidence="9">
    <location>
        <begin position="542"/>
        <end position="566"/>
    </location>
</feature>
<evidence type="ECO:0000256" key="2">
    <source>
        <dbReference type="ARBA" id="ARBA00022448"/>
    </source>
</evidence>
<feature type="transmembrane region" description="Helical" evidence="9">
    <location>
        <begin position="271"/>
        <end position="287"/>
    </location>
</feature>
<dbReference type="InterPro" id="IPR043428">
    <property type="entry name" value="LivM-like"/>
</dbReference>
<keyword evidence="4 9" id="KW-0812">Transmembrane</keyword>
<comment type="subcellular location">
    <subcellularLocation>
        <location evidence="1">Cell membrane</location>
        <topology evidence="1">Multi-pass membrane protein</topology>
    </subcellularLocation>
</comment>
<evidence type="ECO:0000256" key="9">
    <source>
        <dbReference type="SAM" id="Phobius"/>
    </source>
</evidence>
<feature type="transmembrane region" description="Helical" evidence="9">
    <location>
        <begin position="573"/>
        <end position="592"/>
    </location>
</feature>
<dbReference type="AlphaFoldDB" id="A0A7W3PAW2"/>
<evidence type="ECO:0000256" key="3">
    <source>
        <dbReference type="ARBA" id="ARBA00022475"/>
    </source>
</evidence>
<dbReference type="CDD" id="cd06581">
    <property type="entry name" value="TM_PBP1_LivM_like"/>
    <property type="match status" value="1"/>
</dbReference>
<feature type="transmembrane region" description="Helical" evidence="9">
    <location>
        <begin position="381"/>
        <end position="402"/>
    </location>
</feature>